<sequence>MPIDAILFDKDGTLFDFGATWNVWSRRVIDDLAGGDANLARAMADAMRFDLDSNSFLPDSPVIAGTNREAAEYIASALPDRSVEEIERHLTLSAAEAPLAPAVPLAAFLDALSAQGLRLGVMTNDTEYSARAQLGGAGVLDRFAFVAGFDSGYGAKPAPDPLLAFCDAVGVAPGRTAMVGDSTHDLIAGRAAGMATLGVLTGVAGIEELAPHADAVLPDIGHIPDWLAARR</sequence>
<gene>
    <name evidence="5" type="ORF">GCM10010961_22580</name>
</gene>
<dbReference type="SFLD" id="SFLDG01129">
    <property type="entry name" value="C1.5:_HAD__Beta-PGM__Phosphata"/>
    <property type="match status" value="1"/>
</dbReference>
<reference evidence="5" key="2">
    <citation type="submission" date="2020-09" db="EMBL/GenBank/DDBJ databases">
        <authorList>
            <person name="Sun Q."/>
            <person name="Zhou Y."/>
        </authorList>
    </citation>
    <scope>NUCLEOTIDE SEQUENCE</scope>
    <source>
        <strain evidence="5">CGMCC 1.7081</strain>
    </source>
</reference>
<accession>A0A8J3MCF8</accession>
<dbReference type="SFLD" id="SFLDS00003">
    <property type="entry name" value="Haloacid_Dehalogenase"/>
    <property type="match status" value="1"/>
</dbReference>
<dbReference type="PANTHER" id="PTHR43434:SF1">
    <property type="entry name" value="PHOSPHOGLYCOLATE PHOSPHATASE"/>
    <property type="match status" value="1"/>
</dbReference>
<dbReference type="InterPro" id="IPR050155">
    <property type="entry name" value="HAD-like_hydrolase_sf"/>
</dbReference>
<dbReference type="NCBIfam" id="TIGR01549">
    <property type="entry name" value="HAD-SF-IA-v1"/>
    <property type="match status" value="1"/>
</dbReference>
<dbReference type="PANTHER" id="PTHR43434">
    <property type="entry name" value="PHOSPHOGLYCOLATE PHOSPHATASE"/>
    <property type="match status" value="1"/>
</dbReference>
<dbReference type="RefSeq" id="WP_028093587.1">
    <property type="nucleotide sequence ID" value="NZ_BNAP01000008.1"/>
</dbReference>
<organism evidence="5 6">
    <name type="scientific">Pseudodonghicola xiamenensis</name>
    <dbReference type="NCBI Taxonomy" id="337702"/>
    <lineage>
        <taxon>Bacteria</taxon>
        <taxon>Pseudomonadati</taxon>
        <taxon>Pseudomonadota</taxon>
        <taxon>Alphaproteobacteria</taxon>
        <taxon>Rhodobacterales</taxon>
        <taxon>Paracoccaceae</taxon>
        <taxon>Pseudodonghicola</taxon>
    </lineage>
</organism>
<dbReference type="GO" id="GO:0006281">
    <property type="term" value="P:DNA repair"/>
    <property type="evidence" value="ECO:0007669"/>
    <property type="project" value="TreeGrafter"/>
</dbReference>
<dbReference type="AlphaFoldDB" id="A0A8J3MCF8"/>
<dbReference type="EC" id="3.1.3.18" evidence="4"/>
<dbReference type="InterPro" id="IPR036412">
    <property type="entry name" value="HAD-like_sf"/>
</dbReference>
<comment type="catalytic activity">
    <reaction evidence="1">
        <text>2-phosphoglycolate + H2O = glycolate + phosphate</text>
        <dbReference type="Rhea" id="RHEA:14369"/>
        <dbReference type="ChEBI" id="CHEBI:15377"/>
        <dbReference type="ChEBI" id="CHEBI:29805"/>
        <dbReference type="ChEBI" id="CHEBI:43474"/>
        <dbReference type="ChEBI" id="CHEBI:58033"/>
        <dbReference type="EC" id="3.1.3.18"/>
    </reaction>
</comment>
<name>A0A8J3MCF8_9RHOB</name>
<evidence type="ECO:0000256" key="3">
    <source>
        <dbReference type="ARBA" id="ARBA00006171"/>
    </source>
</evidence>
<evidence type="ECO:0000256" key="2">
    <source>
        <dbReference type="ARBA" id="ARBA00004818"/>
    </source>
</evidence>
<reference evidence="5" key="1">
    <citation type="journal article" date="2014" name="Int. J. Syst. Evol. Microbiol.">
        <title>Complete genome sequence of Corynebacterium casei LMG S-19264T (=DSM 44701T), isolated from a smear-ripened cheese.</title>
        <authorList>
            <consortium name="US DOE Joint Genome Institute (JGI-PGF)"/>
            <person name="Walter F."/>
            <person name="Albersmeier A."/>
            <person name="Kalinowski J."/>
            <person name="Ruckert C."/>
        </authorList>
    </citation>
    <scope>NUCLEOTIDE SEQUENCE</scope>
    <source>
        <strain evidence="5">CGMCC 1.7081</strain>
    </source>
</reference>
<dbReference type="SUPFAM" id="SSF56784">
    <property type="entry name" value="HAD-like"/>
    <property type="match status" value="1"/>
</dbReference>
<comment type="caution">
    <text evidence="5">The sequence shown here is derived from an EMBL/GenBank/DDBJ whole genome shotgun (WGS) entry which is preliminary data.</text>
</comment>
<evidence type="ECO:0000313" key="5">
    <source>
        <dbReference type="EMBL" id="GHG91384.1"/>
    </source>
</evidence>
<dbReference type="InterPro" id="IPR023198">
    <property type="entry name" value="PGP-like_dom2"/>
</dbReference>
<dbReference type="EMBL" id="BNAP01000008">
    <property type="protein sequence ID" value="GHG91384.1"/>
    <property type="molecule type" value="Genomic_DNA"/>
</dbReference>
<dbReference type="Gene3D" id="1.10.150.240">
    <property type="entry name" value="Putative phosphatase, domain 2"/>
    <property type="match status" value="1"/>
</dbReference>
<evidence type="ECO:0000313" key="6">
    <source>
        <dbReference type="Proteomes" id="UP000611500"/>
    </source>
</evidence>
<dbReference type="InterPro" id="IPR023214">
    <property type="entry name" value="HAD_sf"/>
</dbReference>
<protein>
    <recommendedName>
        <fullName evidence="4">phosphoglycolate phosphatase</fullName>
        <ecNumber evidence="4">3.1.3.18</ecNumber>
    </recommendedName>
</protein>
<comment type="pathway">
    <text evidence="2">Organic acid metabolism; glycolate biosynthesis; glycolate from 2-phosphoglycolate: step 1/1.</text>
</comment>
<evidence type="ECO:0000256" key="1">
    <source>
        <dbReference type="ARBA" id="ARBA00000830"/>
    </source>
</evidence>
<proteinExistence type="inferred from homology"/>
<dbReference type="InterPro" id="IPR006439">
    <property type="entry name" value="HAD-SF_hydro_IA"/>
</dbReference>
<dbReference type="Proteomes" id="UP000611500">
    <property type="component" value="Unassembled WGS sequence"/>
</dbReference>
<dbReference type="Pfam" id="PF00702">
    <property type="entry name" value="Hydrolase"/>
    <property type="match status" value="1"/>
</dbReference>
<evidence type="ECO:0000256" key="4">
    <source>
        <dbReference type="ARBA" id="ARBA00013078"/>
    </source>
</evidence>
<dbReference type="GO" id="GO:0008967">
    <property type="term" value="F:phosphoglycolate phosphatase activity"/>
    <property type="evidence" value="ECO:0007669"/>
    <property type="project" value="UniProtKB-EC"/>
</dbReference>
<dbReference type="Gene3D" id="3.40.50.1000">
    <property type="entry name" value="HAD superfamily/HAD-like"/>
    <property type="match status" value="1"/>
</dbReference>
<comment type="similarity">
    <text evidence="3">Belongs to the HAD-like hydrolase superfamily. CbbY/CbbZ/Gph/YieH family.</text>
</comment>
<keyword evidence="6" id="KW-1185">Reference proteome</keyword>